<name>A0ABR2HBN6_9EUKA</name>
<evidence type="ECO:0000313" key="1">
    <source>
        <dbReference type="EMBL" id="KAK8843213.1"/>
    </source>
</evidence>
<organism evidence="1 2">
    <name type="scientific">Tritrichomonas musculus</name>
    <dbReference type="NCBI Taxonomy" id="1915356"/>
    <lineage>
        <taxon>Eukaryota</taxon>
        <taxon>Metamonada</taxon>
        <taxon>Parabasalia</taxon>
        <taxon>Tritrichomonadida</taxon>
        <taxon>Tritrichomonadidae</taxon>
        <taxon>Tritrichomonas</taxon>
    </lineage>
</organism>
<dbReference type="Proteomes" id="UP001470230">
    <property type="component" value="Unassembled WGS sequence"/>
</dbReference>
<accession>A0ABR2HBN6</accession>
<proteinExistence type="predicted"/>
<evidence type="ECO:0000313" key="2">
    <source>
        <dbReference type="Proteomes" id="UP001470230"/>
    </source>
</evidence>
<reference evidence="1 2" key="1">
    <citation type="submission" date="2024-04" db="EMBL/GenBank/DDBJ databases">
        <title>Tritrichomonas musculus Genome.</title>
        <authorList>
            <person name="Alves-Ferreira E."/>
            <person name="Grigg M."/>
            <person name="Lorenzi H."/>
            <person name="Galac M."/>
        </authorList>
    </citation>
    <scope>NUCLEOTIDE SEQUENCE [LARGE SCALE GENOMIC DNA]</scope>
    <source>
        <strain evidence="1 2">EAF2021</strain>
    </source>
</reference>
<dbReference type="EMBL" id="JAPFFF010000035">
    <property type="protein sequence ID" value="KAK8843213.1"/>
    <property type="molecule type" value="Genomic_DNA"/>
</dbReference>
<keyword evidence="2" id="KW-1185">Reference proteome</keyword>
<comment type="caution">
    <text evidence="1">The sequence shown here is derived from an EMBL/GenBank/DDBJ whole genome shotgun (WGS) entry which is preliminary data.</text>
</comment>
<protein>
    <submittedName>
        <fullName evidence="1">Uncharacterized protein</fullName>
    </submittedName>
</protein>
<gene>
    <name evidence="1" type="ORF">M9Y10_025061</name>
</gene>
<sequence length="154" mass="18112">MEHQIEKEDKATLTDFIFVDCYPQSGEEEAFVPRLDDGTIVSYESEDPFLRDYYNSYSKWANDGERFLNEEFVKEYISTGKIPTLRDGRPEMEAWFNYTCDSNAFLVEWGNSRVFAKEFIEKMLKVFNEHGNIPEYLSSKSQTVIQLSEWNPPD</sequence>